<dbReference type="Gene3D" id="3.40.50.1460">
    <property type="match status" value="1"/>
</dbReference>
<dbReference type="GO" id="GO:0008234">
    <property type="term" value="F:cysteine-type peptidase activity"/>
    <property type="evidence" value="ECO:0007669"/>
    <property type="project" value="InterPro"/>
</dbReference>
<protein>
    <submittedName>
        <fullName evidence="4">Peptidase C25-like protein</fullName>
    </submittedName>
</protein>
<name>A0A316ASB4_9BACT</name>
<evidence type="ECO:0000313" key="5">
    <source>
        <dbReference type="Proteomes" id="UP000245880"/>
    </source>
</evidence>
<feature type="chain" id="PRO_5016336972" evidence="2">
    <location>
        <begin position="24"/>
        <end position="1113"/>
    </location>
</feature>
<dbReference type="InterPro" id="IPR029031">
    <property type="entry name" value="Gingipain_N_sf"/>
</dbReference>
<dbReference type="SUPFAM" id="SSF52129">
    <property type="entry name" value="Caspase-like"/>
    <property type="match status" value="1"/>
</dbReference>
<dbReference type="InterPro" id="IPR029030">
    <property type="entry name" value="Caspase-like_dom_sf"/>
</dbReference>
<organism evidence="4 5">
    <name type="scientific">Dyadobacter jejuensis</name>
    <dbReference type="NCBI Taxonomy" id="1082580"/>
    <lineage>
        <taxon>Bacteria</taxon>
        <taxon>Pseudomonadati</taxon>
        <taxon>Bacteroidota</taxon>
        <taxon>Cytophagia</taxon>
        <taxon>Cytophagales</taxon>
        <taxon>Spirosomataceae</taxon>
        <taxon>Dyadobacter</taxon>
    </lineage>
</organism>
<dbReference type="Pfam" id="PF01364">
    <property type="entry name" value="Peptidase_C25"/>
    <property type="match status" value="1"/>
</dbReference>
<dbReference type="EMBL" id="QGDT01000001">
    <property type="protein sequence ID" value="PWJ60321.1"/>
    <property type="molecule type" value="Genomic_DNA"/>
</dbReference>
<dbReference type="AlphaFoldDB" id="A0A316ASB4"/>
<sequence>MRVTLFIRLCIWLCFFTFCKVNAQSKWSGVHGNEWLANQYGQRWFKIVVDSEGLQRVILPEGLKTKYDKLKLYRRGVEISLISATPDYIEFYAEKNLGESDALLYRPYTGHKENPYYSWYSDKSTYFLTYGEERTKQSNTLVSKLEDAVTEKFHLASKVLTFTESDTYDGSQNYQYHTLDQSYLIEGKGRSSKAIFKLIKEDGTFEGNPKLLVPIQIENIAETEDLSPSLTFQLNGRTFSRSLVKASIGKSSTNLRELNQSFNLDGFSILNQVIELKAQSDLNGDGSFVIQFEPSNNTSSYSSTSIFSVNFIEVKYPQLFNLGSAESKIYTFLPTNRNTSTFIVPDASDGTRAFDISDPRNPIIINGIREGKELKCTIQRAQGKNAAVIVTNGYQEIEEIEEVHFTELNPEDSDYLIISNDKLISSAQSYSNYRSSSIGGSHRSLVVSIKDIYNQFNYGEPSPVAIRRFVDYMVSAGIRKDHYLLLVGTSNTLWNRMKKELVDEVPTIGFPGSDLLLTEGLGGVPVDVPAIPVGRLSATENEQVYNYLKKVQKYEANTTTYWKKNVLHVSGGKSASEIQQLASILSNLENVVKSGPLGGHIKSFVKPSPIEVSDVNITPEVNSGVGMITYVGHGSSTVTDYDLGYVSDPNRGYLNSENSPLMYFNGCGVANIFNGRNNPNVSAVDRLPLSTDWILNETGSIAIIANTYYSFASTSARYLDRLYNKLFKSNDELSIGQIQKAIAEELVSNGFTEFDRANLHQSLLQGDPSLRLLKMDPLDYSVRKSTDIFLKSITPGKLIGEEEMINVGVIVYNNGANTSTQSFPIEISLLNNLGEITKVSHNAEAIAYSDTILVEIPTPNNISRVTISVDPENTLKEINRLNNKNDLLVNWGNAKEVGFYSGIDQTDEIAPLLSVKFNNNRIVNEKSFISFPLISVQLMDNSYLVIDSTLIDLYIKECWDSSCEFVKLGYSSNLLAISANEDGSLIVNYNAEGVRTGQYELLVNARDIHGNSIEMPYRVKFEVGQVNNKPSVLVYPNPFRGFVKFNFGDLNSKSIVIEFYNNSGQFIDRVTSNGSQSEIFWFPEDKTGLLIYKAKVTSLTGEITDFAGTIVSL</sequence>
<gene>
    <name evidence="4" type="ORF">CLV98_101502</name>
</gene>
<evidence type="ECO:0000259" key="3">
    <source>
        <dbReference type="Pfam" id="PF01364"/>
    </source>
</evidence>
<dbReference type="Gene3D" id="3.40.50.10390">
    <property type="entry name" value="Gingipain r, domain 1"/>
    <property type="match status" value="1"/>
</dbReference>
<proteinExistence type="predicted"/>
<dbReference type="InterPro" id="IPR001769">
    <property type="entry name" value="Gingipain"/>
</dbReference>
<accession>A0A316ASB4</accession>
<dbReference type="CDD" id="cd02258">
    <property type="entry name" value="Peptidase_C25_N"/>
    <property type="match status" value="1"/>
</dbReference>
<dbReference type="RefSeq" id="WP_109672489.1">
    <property type="nucleotide sequence ID" value="NZ_QGDT01000001.1"/>
</dbReference>
<dbReference type="GO" id="GO:0006508">
    <property type="term" value="P:proteolysis"/>
    <property type="evidence" value="ECO:0007669"/>
    <property type="project" value="InterPro"/>
</dbReference>
<evidence type="ECO:0000256" key="2">
    <source>
        <dbReference type="SAM" id="SignalP"/>
    </source>
</evidence>
<feature type="signal peptide" evidence="2">
    <location>
        <begin position="1"/>
        <end position="23"/>
    </location>
</feature>
<keyword evidence="1 2" id="KW-0732">Signal</keyword>
<keyword evidence="5" id="KW-1185">Reference proteome</keyword>
<comment type="caution">
    <text evidence="4">The sequence shown here is derived from an EMBL/GenBank/DDBJ whole genome shotgun (WGS) entry which is preliminary data.</text>
</comment>
<reference evidence="4 5" key="1">
    <citation type="submission" date="2018-03" db="EMBL/GenBank/DDBJ databases">
        <title>Genomic Encyclopedia of Archaeal and Bacterial Type Strains, Phase II (KMG-II): from individual species to whole genera.</title>
        <authorList>
            <person name="Goeker M."/>
        </authorList>
    </citation>
    <scope>NUCLEOTIDE SEQUENCE [LARGE SCALE GENOMIC DNA]</scope>
    <source>
        <strain evidence="4 5">DSM 100346</strain>
    </source>
</reference>
<evidence type="ECO:0000256" key="1">
    <source>
        <dbReference type="ARBA" id="ARBA00022729"/>
    </source>
</evidence>
<evidence type="ECO:0000313" key="4">
    <source>
        <dbReference type="EMBL" id="PWJ60321.1"/>
    </source>
</evidence>
<feature type="domain" description="Gingipain" evidence="3">
    <location>
        <begin position="415"/>
        <end position="772"/>
    </location>
</feature>
<dbReference type="OrthoDB" id="9757650at2"/>
<dbReference type="Proteomes" id="UP000245880">
    <property type="component" value="Unassembled WGS sequence"/>
</dbReference>